<dbReference type="PANTHER" id="PTHR11707:SF28">
    <property type="entry name" value="60 KDA LYSOPHOSPHOLIPASE"/>
    <property type="match status" value="1"/>
</dbReference>
<dbReference type="InterPro" id="IPR002110">
    <property type="entry name" value="Ankyrin_rpt"/>
</dbReference>
<evidence type="ECO:0000259" key="4">
    <source>
        <dbReference type="Pfam" id="PF17763"/>
    </source>
</evidence>
<evidence type="ECO:0000313" key="6">
    <source>
        <dbReference type="Proteomes" id="UP000688137"/>
    </source>
</evidence>
<evidence type="ECO:0000313" key="5">
    <source>
        <dbReference type="EMBL" id="CAD8109003.1"/>
    </source>
</evidence>
<dbReference type="Proteomes" id="UP000688137">
    <property type="component" value="Unassembled WGS sequence"/>
</dbReference>
<gene>
    <name evidence="5" type="ORF">PPRIM_AZ9-3.1.T1390036</name>
</gene>
<dbReference type="PROSITE" id="PS50297">
    <property type="entry name" value="ANK_REP_REGION"/>
    <property type="match status" value="1"/>
</dbReference>
<dbReference type="GO" id="GO:0009066">
    <property type="term" value="P:aspartate family amino acid metabolic process"/>
    <property type="evidence" value="ECO:0007669"/>
    <property type="project" value="UniProtKB-ARBA"/>
</dbReference>
<keyword evidence="2" id="KW-0040">ANK repeat</keyword>
<dbReference type="InterPro" id="IPR006034">
    <property type="entry name" value="Asparaginase/glutaminase-like"/>
</dbReference>
<sequence length="649" mass="74111">MSSDEDIPKIKPSKSTNYDSMISSIINNEGGQQNLQALNDRKVLLLYASGAAAAEGEVNESHMKIVKGRLEQRLRSISFLCDLEYTQYHNQDGCLSTPLSEFGRRTVYKVMELEQITNSRQTSYADIRHIAEIIKENYEKYSAFVILSGIATMTYLGTNLSFMLENLQKTVVITGSLLPLSFMRNDAFQNILDSLILAGHFLIPEVLIVMDHKAYRANRCRQLKCDSLDCIESPNFPHLVEFGINIDINWQLVLRRGEQMFTNDESTLELAPPFVTDVIIIKITPYTSVEHIKHILNTPNLRCCILECYHFGEMPHSQELYNVLLHAQQQLGIVLIQISQCIKGQPIMNFRKVVNGILVQYDTTPESAQAKIAYLLGKGYSNQEIYQKFPQNLQGETESVRQFEKFEVQKQHFIQTILETLQKTTGDEQISQNMDIMNKYIIPNLGCFLATTGQLELIKDLRKNEGDLSIPDFDGRTILHLAAANKQIEIIKYLVEEVHVEINPIDYLGYSPMYEVLISRDKEMLLYFYQNGGIISAPHHILVDLLLSSGLNGDLQMLELIFHGGIKNLNHFVNIDNRNIAHMAVMSQNTKIIKFLRFKAKFDFSDRDRWGNTPFDNALEIKTKKIKIQQMNDLAIDEIIKILATIGND</sequence>
<reference evidence="5" key="1">
    <citation type="submission" date="2021-01" db="EMBL/GenBank/DDBJ databases">
        <authorList>
            <consortium name="Genoscope - CEA"/>
            <person name="William W."/>
        </authorList>
    </citation>
    <scope>NUCLEOTIDE SEQUENCE</scope>
</reference>
<dbReference type="Pfam" id="PF17763">
    <property type="entry name" value="Asparaginase_C"/>
    <property type="match status" value="1"/>
</dbReference>
<dbReference type="EMBL" id="CAJJDM010000143">
    <property type="protein sequence ID" value="CAD8109003.1"/>
    <property type="molecule type" value="Genomic_DNA"/>
</dbReference>
<evidence type="ECO:0000256" key="2">
    <source>
        <dbReference type="PROSITE-ProRule" id="PRU00023"/>
    </source>
</evidence>
<dbReference type="Pfam" id="PF12796">
    <property type="entry name" value="Ank_2"/>
    <property type="match status" value="1"/>
</dbReference>
<dbReference type="GO" id="GO:0004067">
    <property type="term" value="F:asparaginase activity"/>
    <property type="evidence" value="ECO:0007669"/>
    <property type="project" value="UniProtKB-UniRule"/>
</dbReference>
<accession>A0A8S1Q2C0</accession>
<dbReference type="Gene3D" id="3.40.50.1170">
    <property type="entry name" value="L-asparaginase, N-terminal domain"/>
    <property type="match status" value="1"/>
</dbReference>
<dbReference type="PIRSF" id="PIRSF500176">
    <property type="entry name" value="L_ASNase"/>
    <property type="match status" value="1"/>
</dbReference>
<organism evidence="5 6">
    <name type="scientific">Paramecium primaurelia</name>
    <dbReference type="NCBI Taxonomy" id="5886"/>
    <lineage>
        <taxon>Eukaryota</taxon>
        <taxon>Sar</taxon>
        <taxon>Alveolata</taxon>
        <taxon>Ciliophora</taxon>
        <taxon>Intramacronucleata</taxon>
        <taxon>Oligohymenophorea</taxon>
        <taxon>Peniculida</taxon>
        <taxon>Parameciidae</taxon>
        <taxon>Paramecium</taxon>
    </lineage>
</organism>
<dbReference type="AlphaFoldDB" id="A0A8S1Q2C0"/>
<feature type="domain" description="L-asparaginase N-terminal" evidence="3">
    <location>
        <begin position="42"/>
        <end position="252"/>
    </location>
</feature>
<dbReference type="InterPro" id="IPR027474">
    <property type="entry name" value="L-asparaginase_N"/>
</dbReference>
<dbReference type="OMA" id="FEVQKQH"/>
<dbReference type="Pfam" id="PF00710">
    <property type="entry name" value="Asparaginase"/>
    <property type="match status" value="1"/>
</dbReference>
<dbReference type="InterPro" id="IPR027473">
    <property type="entry name" value="L-asparaginase_C"/>
</dbReference>
<protein>
    <recommendedName>
        <fullName evidence="1">asparaginase</fullName>
        <ecNumber evidence="1">3.5.1.1</ecNumber>
    </recommendedName>
</protein>
<evidence type="ECO:0000256" key="1">
    <source>
        <dbReference type="ARBA" id="ARBA00012920"/>
    </source>
</evidence>
<dbReference type="PROSITE" id="PS51732">
    <property type="entry name" value="ASN_GLN_ASE_3"/>
    <property type="match status" value="1"/>
</dbReference>
<dbReference type="InterPro" id="IPR037152">
    <property type="entry name" value="L-asparaginase_N_sf"/>
</dbReference>
<keyword evidence="6" id="KW-1185">Reference proteome</keyword>
<dbReference type="SMART" id="SM00248">
    <property type="entry name" value="ANK"/>
    <property type="match status" value="3"/>
</dbReference>
<feature type="domain" description="Asparaginase/glutaminase C-terminal" evidence="4">
    <location>
        <begin position="277"/>
        <end position="389"/>
    </location>
</feature>
<evidence type="ECO:0000259" key="3">
    <source>
        <dbReference type="Pfam" id="PF00710"/>
    </source>
</evidence>
<dbReference type="SMART" id="SM00870">
    <property type="entry name" value="Asparaginase"/>
    <property type="match status" value="1"/>
</dbReference>
<feature type="repeat" description="ANK" evidence="2">
    <location>
        <begin position="474"/>
        <end position="496"/>
    </location>
</feature>
<name>A0A8S1Q2C0_PARPR</name>
<dbReference type="EC" id="3.5.1.1" evidence="1"/>
<dbReference type="InterPro" id="IPR040919">
    <property type="entry name" value="Asparaginase_C"/>
</dbReference>
<proteinExistence type="predicted"/>
<comment type="caution">
    <text evidence="5">The sequence shown here is derived from an EMBL/GenBank/DDBJ whole genome shotgun (WGS) entry which is preliminary data.</text>
</comment>
<dbReference type="PROSITE" id="PS50088">
    <property type="entry name" value="ANK_REPEAT"/>
    <property type="match status" value="1"/>
</dbReference>
<dbReference type="Gene3D" id="3.40.50.40">
    <property type="match status" value="1"/>
</dbReference>
<dbReference type="PIRSF" id="PIRSF001220">
    <property type="entry name" value="L-ASNase_gatD"/>
    <property type="match status" value="1"/>
</dbReference>
<dbReference type="PANTHER" id="PTHR11707">
    <property type="entry name" value="L-ASPARAGINASE"/>
    <property type="match status" value="1"/>
</dbReference>